<sequence precursor="true">MKIIASTLLCLALAAPAHAAAIAQLKQFVSSTKTLSASFSQTVSSKGKQETASGVMELQRPGKLRWAYSKPFEQLIVGDGNTLWIYDKELAQITKRKQAGALGSSPAALLAGSNAIERDYLLREMGKQGDVEWLAASPKKADNTFESIKMGFSNNQLVEMELGDSFGNQTRIRFSDIKKNPALPAANFSFTPPKGVDLVSE</sequence>
<dbReference type="SUPFAM" id="SSF89392">
    <property type="entry name" value="Prokaryotic lipoproteins and lipoprotein localization factors"/>
    <property type="match status" value="1"/>
</dbReference>
<comment type="caution">
    <text evidence="11">The sequence shown here is derived from an EMBL/GenBank/DDBJ whole genome shotgun (WGS) entry which is preliminary data.</text>
</comment>
<dbReference type="InterPro" id="IPR004564">
    <property type="entry name" value="OM_lipoprot_carrier_LolA-like"/>
</dbReference>
<protein>
    <recommendedName>
        <fullName evidence="4 10">Outer-membrane lipoprotein carrier protein</fullName>
    </recommendedName>
</protein>
<keyword evidence="12" id="KW-1185">Reference proteome</keyword>
<keyword evidence="9 10" id="KW-0143">Chaperone</keyword>
<evidence type="ECO:0000256" key="8">
    <source>
        <dbReference type="ARBA" id="ARBA00022927"/>
    </source>
</evidence>
<evidence type="ECO:0000313" key="12">
    <source>
        <dbReference type="Proteomes" id="UP001219956"/>
    </source>
</evidence>
<comment type="subunit">
    <text evidence="3 10">Monomer.</text>
</comment>
<keyword evidence="11" id="KW-0449">Lipoprotein</keyword>
<feature type="signal peptide" evidence="10">
    <location>
        <begin position="1"/>
        <end position="19"/>
    </location>
</feature>
<dbReference type="InterPro" id="IPR018323">
    <property type="entry name" value="OM_lipoprot_carrier_LolA_Pbac"/>
</dbReference>
<evidence type="ECO:0000256" key="3">
    <source>
        <dbReference type="ARBA" id="ARBA00011245"/>
    </source>
</evidence>
<dbReference type="CDD" id="cd16325">
    <property type="entry name" value="LolA"/>
    <property type="match status" value="1"/>
</dbReference>
<organism evidence="11 12">
    <name type="scientific">Vogesella aquatica</name>
    <dbReference type="NCBI Taxonomy" id="2984206"/>
    <lineage>
        <taxon>Bacteria</taxon>
        <taxon>Pseudomonadati</taxon>
        <taxon>Pseudomonadota</taxon>
        <taxon>Betaproteobacteria</taxon>
        <taxon>Neisseriales</taxon>
        <taxon>Chromobacteriaceae</taxon>
        <taxon>Vogesella</taxon>
    </lineage>
</organism>
<feature type="chain" id="PRO_5044938972" description="Outer-membrane lipoprotein carrier protein" evidence="10">
    <location>
        <begin position="20"/>
        <end position="201"/>
    </location>
</feature>
<dbReference type="InterPro" id="IPR029046">
    <property type="entry name" value="LolA/LolB/LppX"/>
</dbReference>
<evidence type="ECO:0000313" key="11">
    <source>
        <dbReference type="EMBL" id="MDC7718486.1"/>
    </source>
</evidence>
<reference evidence="11 12" key="1">
    <citation type="submission" date="2023-01" db="EMBL/GenBank/DDBJ databases">
        <title>Novel species of the genus Vogesella isolated from rivers.</title>
        <authorList>
            <person name="Lu H."/>
        </authorList>
    </citation>
    <scope>NUCLEOTIDE SEQUENCE [LARGE SCALE GENOMIC DNA]</scope>
    <source>
        <strain evidence="11 12">DC21W</strain>
    </source>
</reference>
<evidence type="ECO:0000256" key="6">
    <source>
        <dbReference type="ARBA" id="ARBA00022729"/>
    </source>
</evidence>
<comment type="function">
    <text evidence="10">Participates in the translocation of lipoproteins from the inner membrane to the outer membrane. Only forms a complex with a lipoprotein if the residue after the N-terminal Cys is not an aspartate (The Asp acts as a targeting signal to indicate that the lipoprotein should stay in the inner membrane).</text>
</comment>
<name>A0ABT5J0Z0_9NEIS</name>
<dbReference type="Gene3D" id="2.50.20.10">
    <property type="entry name" value="Lipoprotein localisation LolA/LolB/LppX"/>
    <property type="match status" value="1"/>
</dbReference>
<evidence type="ECO:0000256" key="5">
    <source>
        <dbReference type="ARBA" id="ARBA00022448"/>
    </source>
</evidence>
<dbReference type="EMBL" id="JAQQLF010000021">
    <property type="protein sequence ID" value="MDC7718486.1"/>
    <property type="molecule type" value="Genomic_DNA"/>
</dbReference>
<accession>A0ABT5J0Z0</accession>
<dbReference type="NCBIfam" id="TIGR00547">
    <property type="entry name" value="lolA"/>
    <property type="match status" value="1"/>
</dbReference>
<dbReference type="HAMAP" id="MF_00240">
    <property type="entry name" value="LolA"/>
    <property type="match status" value="1"/>
</dbReference>
<keyword evidence="5 10" id="KW-0813">Transport</keyword>
<evidence type="ECO:0000256" key="1">
    <source>
        <dbReference type="ARBA" id="ARBA00004418"/>
    </source>
</evidence>
<evidence type="ECO:0000256" key="10">
    <source>
        <dbReference type="HAMAP-Rule" id="MF_00240"/>
    </source>
</evidence>
<dbReference type="Proteomes" id="UP001219956">
    <property type="component" value="Unassembled WGS sequence"/>
</dbReference>
<evidence type="ECO:0000256" key="4">
    <source>
        <dbReference type="ARBA" id="ARBA00014035"/>
    </source>
</evidence>
<dbReference type="PANTHER" id="PTHR35869:SF1">
    <property type="entry name" value="OUTER-MEMBRANE LIPOPROTEIN CARRIER PROTEIN"/>
    <property type="match status" value="1"/>
</dbReference>
<dbReference type="PANTHER" id="PTHR35869">
    <property type="entry name" value="OUTER-MEMBRANE LIPOPROTEIN CARRIER PROTEIN"/>
    <property type="match status" value="1"/>
</dbReference>
<dbReference type="RefSeq" id="WP_272752726.1">
    <property type="nucleotide sequence ID" value="NZ_JAQQLF010000021.1"/>
</dbReference>
<comment type="subcellular location">
    <subcellularLocation>
        <location evidence="1 10">Periplasm</location>
    </subcellularLocation>
</comment>
<proteinExistence type="inferred from homology"/>
<keyword evidence="7 10" id="KW-0574">Periplasm</keyword>
<evidence type="ECO:0000256" key="9">
    <source>
        <dbReference type="ARBA" id="ARBA00023186"/>
    </source>
</evidence>
<gene>
    <name evidence="10 11" type="primary">lolA</name>
    <name evidence="11" type="ORF">PQU95_14855</name>
</gene>
<keyword evidence="8 10" id="KW-0653">Protein transport</keyword>
<keyword evidence="6 10" id="KW-0732">Signal</keyword>
<comment type="similarity">
    <text evidence="2 10">Belongs to the LolA family.</text>
</comment>
<dbReference type="Pfam" id="PF03548">
    <property type="entry name" value="LolA"/>
    <property type="match status" value="1"/>
</dbReference>
<evidence type="ECO:0000256" key="2">
    <source>
        <dbReference type="ARBA" id="ARBA00007615"/>
    </source>
</evidence>
<evidence type="ECO:0000256" key="7">
    <source>
        <dbReference type="ARBA" id="ARBA00022764"/>
    </source>
</evidence>